<dbReference type="RefSeq" id="WP_167971042.1">
    <property type="nucleotide sequence ID" value="NZ_VSRL01000013.1"/>
</dbReference>
<evidence type="ECO:0000313" key="9">
    <source>
        <dbReference type="Proteomes" id="UP001515943"/>
    </source>
</evidence>
<protein>
    <recommendedName>
        <fullName evidence="7">OmpR/PhoB-type domain-containing protein</fullName>
    </recommendedName>
</protein>
<dbReference type="PANTHER" id="PTHR35807:SF1">
    <property type="entry name" value="TRANSCRIPTIONAL REGULATOR REDD"/>
    <property type="match status" value="1"/>
</dbReference>
<dbReference type="InterPro" id="IPR005158">
    <property type="entry name" value="BTAD"/>
</dbReference>
<dbReference type="InterPro" id="IPR027417">
    <property type="entry name" value="P-loop_NTPase"/>
</dbReference>
<dbReference type="InterPro" id="IPR036388">
    <property type="entry name" value="WH-like_DNA-bd_sf"/>
</dbReference>
<keyword evidence="3 5" id="KW-0238">DNA-binding</keyword>
<accession>A0ABX1FC18</accession>
<evidence type="ECO:0000256" key="6">
    <source>
        <dbReference type="SAM" id="MobiDB-lite"/>
    </source>
</evidence>
<dbReference type="Gene3D" id="3.40.50.300">
    <property type="entry name" value="P-loop containing nucleotide triphosphate hydrolases"/>
    <property type="match status" value="1"/>
</dbReference>
<evidence type="ECO:0000256" key="1">
    <source>
        <dbReference type="ARBA" id="ARBA00005820"/>
    </source>
</evidence>
<feature type="region of interest" description="Disordered" evidence="6">
    <location>
        <begin position="918"/>
        <end position="938"/>
    </location>
</feature>
<dbReference type="Pfam" id="PF03704">
    <property type="entry name" value="BTAD"/>
    <property type="match status" value="1"/>
</dbReference>
<keyword evidence="9" id="KW-1185">Reference proteome</keyword>
<sequence length="938" mass="100156">MRFRVLGPLEVSGCTPDGPRKRKILAALLLNAGRVVSVDQLTAVVWDCDSPATAARQIRNTTTSLRRDLVSAGAPEGVISASGPGFVLDLTGCWFDLAEFDHLVADDVGGALALWRGPALDGLGSAALAPAATALDERRLSALERRIGADLDLGVDVLEEVHELVSRHPYRETLVAHLMRAHYLAGRQADALAAYHRLRGLLDSELGVTPSPAVRSLYEQILRQDLNAPAAGPRQLPPASDLCGRSSLITEVVSALPVVVLTGQGGVGKSALAVRVAHDLTARYPGGQLYAKLLGTSAFEVLGRFLRALGVPLAEMPADQDERAAVYRSLLASRRVLVVLDDAQDERQVRPLLPGYPGSVLLVTSRRSLAALREARHIVVPTLDLDDATTMLASGGDLSSARSLAVLCGCLPLALSVMAARLTARPDLTPALLLARLAGQRALLDELAVGDLDVRGSIGLSYRALPPAAAVAFRRLGLLGSVTVPAWVLAAFADQPWEAGERLLDDLLACHLAEPAGFDEAGQSRFFLHDLVREFAAEQLVAEDSPADQRGAVTRLVHGLLALAATADDRLGHGTVLSQALIPGNAPGTALEVASTRPFDWFEAEREVLVSVIRRAASLELADEASELAVRTRSFFSVRHYFTEGETVTRAVIDCLPGPDPRKLVNIRALFALYTQQDRNAELPALAAEVQAIAGQVGDPRGIAEARWQVAATAARFGKLFEAVSEFRVCAAEFASCGTPVHNALTRWGLGIALADLGSAEAFAVLKSFLGDPPSRLTSMGLKEYAELLIDHGRPSEAVDTLEIAREAILEMDDRPGLAHLDLVHGYADFVAGHGDLAVSRLRAALAVLREHRDLQGTAVALRRLGDVTGDRGCWEEAAAIFRRISLPLELMRTLVRLGDPEGERLLAELGLPRASLRRGTPELQGPGKVGRREPGLC</sequence>
<comment type="similarity">
    <text evidence="1">Belongs to the AfsR/DnrI/RedD regulatory family.</text>
</comment>
<dbReference type="Pfam" id="PF00931">
    <property type="entry name" value="NB-ARC"/>
    <property type="match status" value="1"/>
</dbReference>
<dbReference type="PANTHER" id="PTHR35807">
    <property type="entry name" value="TRANSCRIPTIONAL REGULATOR REDD-RELATED"/>
    <property type="match status" value="1"/>
</dbReference>
<evidence type="ECO:0000256" key="4">
    <source>
        <dbReference type="ARBA" id="ARBA00023163"/>
    </source>
</evidence>
<dbReference type="SMART" id="SM00862">
    <property type="entry name" value="Trans_reg_C"/>
    <property type="match status" value="1"/>
</dbReference>
<dbReference type="SUPFAM" id="SSF48452">
    <property type="entry name" value="TPR-like"/>
    <property type="match status" value="2"/>
</dbReference>
<name>A0ABX1FC18_9PSEU</name>
<dbReference type="InterPro" id="IPR051677">
    <property type="entry name" value="AfsR-DnrI-RedD_regulator"/>
</dbReference>
<dbReference type="SMART" id="SM01043">
    <property type="entry name" value="BTAD"/>
    <property type="match status" value="1"/>
</dbReference>
<evidence type="ECO:0000256" key="3">
    <source>
        <dbReference type="ARBA" id="ARBA00023125"/>
    </source>
</evidence>
<organism evidence="8 9">
    <name type="scientific">Lentzea indica</name>
    <dbReference type="NCBI Taxonomy" id="2604800"/>
    <lineage>
        <taxon>Bacteria</taxon>
        <taxon>Bacillati</taxon>
        <taxon>Actinomycetota</taxon>
        <taxon>Actinomycetes</taxon>
        <taxon>Pseudonocardiales</taxon>
        <taxon>Pseudonocardiaceae</taxon>
        <taxon>Lentzea</taxon>
    </lineage>
</organism>
<dbReference type="SUPFAM" id="SSF52540">
    <property type="entry name" value="P-loop containing nucleoside triphosphate hydrolases"/>
    <property type="match status" value="1"/>
</dbReference>
<dbReference type="CDD" id="cd15831">
    <property type="entry name" value="BTAD"/>
    <property type="match status" value="1"/>
</dbReference>
<dbReference type="EMBL" id="VSRL01000013">
    <property type="protein sequence ID" value="NKE56397.1"/>
    <property type="molecule type" value="Genomic_DNA"/>
</dbReference>
<dbReference type="Gene3D" id="1.10.10.10">
    <property type="entry name" value="Winged helix-like DNA-binding domain superfamily/Winged helix DNA-binding domain"/>
    <property type="match status" value="1"/>
</dbReference>
<evidence type="ECO:0000256" key="5">
    <source>
        <dbReference type="PROSITE-ProRule" id="PRU01091"/>
    </source>
</evidence>
<dbReference type="Pfam" id="PF00486">
    <property type="entry name" value="Trans_reg_C"/>
    <property type="match status" value="1"/>
</dbReference>
<dbReference type="Gene3D" id="1.25.40.10">
    <property type="entry name" value="Tetratricopeptide repeat domain"/>
    <property type="match status" value="2"/>
</dbReference>
<dbReference type="Proteomes" id="UP001515943">
    <property type="component" value="Unassembled WGS sequence"/>
</dbReference>
<proteinExistence type="inferred from homology"/>
<gene>
    <name evidence="8" type="ORF">FXN61_05950</name>
</gene>
<feature type="DNA-binding region" description="OmpR/PhoB-type" evidence="5">
    <location>
        <begin position="1"/>
        <end position="90"/>
    </location>
</feature>
<dbReference type="InterPro" id="IPR011990">
    <property type="entry name" value="TPR-like_helical_dom_sf"/>
</dbReference>
<dbReference type="SUPFAM" id="SSF46894">
    <property type="entry name" value="C-terminal effector domain of the bipartite response regulators"/>
    <property type="match status" value="1"/>
</dbReference>
<dbReference type="InterPro" id="IPR001867">
    <property type="entry name" value="OmpR/PhoB-type_DNA-bd"/>
</dbReference>
<dbReference type="PROSITE" id="PS51755">
    <property type="entry name" value="OMPR_PHOB"/>
    <property type="match status" value="1"/>
</dbReference>
<dbReference type="PRINTS" id="PR00364">
    <property type="entry name" value="DISEASERSIST"/>
</dbReference>
<evidence type="ECO:0000313" key="8">
    <source>
        <dbReference type="EMBL" id="NKE56397.1"/>
    </source>
</evidence>
<comment type="caution">
    <text evidence="8">The sequence shown here is derived from an EMBL/GenBank/DDBJ whole genome shotgun (WGS) entry which is preliminary data.</text>
</comment>
<dbReference type="InterPro" id="IPR002182">
    <property type="entry name" value="NB-ARC"/>
</dbReference>
<keyword evidence="2" id="KW-0805">Transcription regulation</keyword>
<reference evidence="8 9" key="1">
    <citation type="submission" date="2019-08" db="EMBL/GenBank/DDBJ databases">
        <title>Lentzea from Indian Himalayas.</title>
        <authorList>
            <person name="Mandal S."/>
            <person name="Mallick Gupta A."/>
            <person name="Maiti P.K."/>
            <person name="Sarkar J."/>
            <person name="Mandal S."/>
        </authorList>
    </citation>
    <scope>NUCLEOTIDE SEQUENCE [LARGE SCALE GENOMIC DNA]</scope>
    <source>
        <strain evidence="8 9">PSKA42</strain>
    </source>
</reference>
<feature type="domain" description="OmpR/PhoB-type" evidence="7">
    <location>
        <begin position="1"/>
        <end position="90"/>
    </location>
</feature>
<evidence type="ECO:0000259" key="7">
    <source>
        <dbReference type="PROSITE" id="PS51755"/>
    </source>
</evidence>
<evidence type="ECO:0000256" key="2">
    <source>
        <dbReference type="ARBA" id="ARBA00023015"/>
    </source>
</evidence>
<keyword evidence="4" id="KW-0804">Transcription</keyword>
<dbReference type="InterPro" id="IPR016032">
    <property type="entry name" value="Sig_transdc_resp-reg_C-effctor"/>
</dbReference>